<name>A0A6A6PU77_9PEZI</name>
<accession>A0A6A6PU77</accession>
<sequence length="260" mass="28710">MKSPSFCHPPRCRHFMSLKNRYTTRSEVLLVKMASKTRPSRASRPTAKAAAAAATTTTAATTTPAATRATTTTSANRTTAKRRKGGGVSVNASGRVSKARRRLPLLDNDKTPTASRAPSSQLLNQIEESIEDDFISIASSQPVVEQVDLTPIEREELVYSAVWQAIVSNIERGLTNTSQKGDDLLVLAKARTWATNKLNCTHKIVRTLAIASCGRELYRTDVEEQSDYDDLLERLCAWVGNSHTGPKIHLKLYLEREKEQ</sequence>
<evidence type="ECO:0000256" key="1">
    <source>
        <dbReference type="SAM" id="MobiDB-lite"/>
    </source>
</evidence>
<keyword evidence="3" id="KW-1185">Reference proteome</keyword>
<protein>
    <submittedName>
        <fullName evidence="2">Uncharacterized protein</fullName>
    </submittedName>
</protein>
<dbReference type="EMBL" id="MU001635">
    <property type="protein sequence ID" value="KAF2483669.1"/>
    <property type="molecule type" value="Genomic_DNA"/>
</dbReference>
<reference evidence="2" key="1">
    <citation type="journal article" date="2020" name="Stud. Mycol.">
        <title>101 Dothideomycetes genomes: a test case for predicting lifestyles and emergence of pathogens.</title>
        <authorList>
            <person name="Haridas S."/>
            <person name="Albert R."/>
            <person name="Binder M."/>
            <person name="Bloem J."/>
            <person name="Labutti K."/>
            <person name="Salamov A."/>
            <person name="Andreopoulos B."/>
            <person name="Baker S."/>
            <person name="Barry K."/>
            <person name="Bills G."/>
            <person name="Bluhm B."/>
            <person name="Cannon C."/>
            <person name="Castanera R."/>
            <person name="Culley D."/>
            <person name="Daum C."/>
            <person name="Ezra D."/>
            <person name="Gonzalez J."/>
            <person name="Henrissat B."/>
            <person name="Kuo A."/>
            <person name="Liang C."/>
            <person name="Lipzen A."/>
            <person name="Lutzoni F."/>
            <person name="Magnuson J."/>
            <person name="Mondo S."/>
            <person name="Nolan M."/>
            <person name="Ohm R."/>
            <person name="Pangilinan J."/>
            <person name="Park H.-J."/>
            <person name="Ramirez L."/>
            <person name="Alfaro M."/>
            <person name="Sun H."/>
            <person name="Tritt A."/>
            <person name="Yoshinaga Y."/>
            <person name="Zwiers L.-H."/>
            <person name="Turgeon B."/>
            <person name="Goodwin S."/>
            <person name="Spatafora J."/>
            <person name="Crous P."/>
            <person name="Grigoriev I."/>
        </authorList>
    </citation>
    <scope>NUCLEOTIDE SEQUENCE</scope>
    <source>
        <strain evidence="2">CBS 113389</strain>
    </source>
</reference>
<dbReference type="Proteomes" id="UP000799767">
    <property type="component" value="Unassembled WGS sequence"/>
</dbReference>
<dbReference type="AlphaFoldDB" id="A0A6A6PU77"/>
<organism evidence="2 3">
    <name type="scientific">Neohortaea acidophila</name>
    <dbReference type="NCBI Taxonomy" id="245834"/>
    <lineage>
        <taxon>Eukaryota</taxon>
        <taxon>Fungi</taxon>
        <taxon>Dikarya</taxon>
        <taxon>Ascomycota</taxon>
        <taxon>Pezizomycotina</taxon>
        <taxon>Dothideomycetes</taxon>
        <taxon>Dothideomycetidae</taxon>
        <taxon>Mycosphaerellales</taxon>
        <taxon>Teratosphaeriaceae</taxon>
        <taxon>Neohortaea</taxon>
    </lineage>
</organism>
<dbReference type="GeneID" id="54470639"/>
<feature type="compositionally biased region" description="Low complexity" evidence="1">
    <location>
        <begin position="40"/>
        <end position="78"/>
    </location>
</feature>
<dbReference type="RefSeq" id="XP_033590239.1">
    <property type="nucleotide sequence ID" value="XM_033729637.1"/>
</dbReference>
<feature type="region of interest" description="Disordered" evidence="1">
    <location>
        <begin position="34"/>
        <end position="119"/>
    </location>
</feature>
<evidence type="ECO:0000313" key="3">
    <source>
        <dbReference type="Proteomes" id="UP000799767"/>
    </source>
</evidence>
<proteinExistence type="predicted"/>
<evidence type="ECO:0000313" key="2">
    <source>
        <dbReference type="EMBL" id="KAF2483669.1"/>
    </source>
</evidence>
<gene>
    <name evidence="2" type="ORF">BDY17DRAFT_152003</name>
</gene>